<dbReference type="PROSITE" id="PS01306">
    <property type="entry name" value="UPF0054"/>
    <property type="match status" value="1"/>
</dbReference>
<dbReference type="InterPro" id="IPR059080">
    <property type="entry name" value="WHD_PTC1"/>
</dbReference>
<dbReference type="GO" id="GO:0008270">
    <property type="term" value="F:zinc ion binding"/>
    <property type="evidence" value="ECO:0007669"/>
    <property type="project" value="UniProtKB-KW"/>
</dbReference>
<dbReference type="PANTHER" id="PTHR46201:SF3">
    <property type="entry name" value="OS01G0877500 PROTEIN"/>
    <property type="match status" value="1"/>
</dbReference>
<keyword evidence="2" id="KW-0863">Zinc-finger</keyword>
<dbReference type="InterPro" id="IPR020549">
    <property type="entry name" value="YbeY_CS"/>
</dbReference>
<dbReference type="SMART" id="SM00249">
    <property type="entry name" value="PHD"/>
    <property type="match status" value="1"/>
</dbReference>
<dbReference type="InterPro" id="IPR057765">
    <property type="entry name" value="MS1-like_ubiquitin"/>
</dbReference>
<evidence type="ECO:0000259" key="6">
    <source>
        <dbReference type="SMART" id="SM00249"/>
    </source>
</evidence>
<evidence type="ECO:0000256" key="2">
    <source>
        <dbReference type="ARBA" id="ARBA00022771"/>
    </source>
</evidence>
<dbReference type="EMBL" id="JAGFBR010000002">
    <property type="protein sequence ID" value="KAH0469517.1"/>
    <property type="molecule type" value="Genomic_DNA"/>
</dbReference>
<gene>
    <name evidence="7" type="ORF">IEQ34_001075</name>
</gene>
<dbReference type="InterPro" id="IPR001965">
    <property type="entry name" value="Znf_PHD"/>
</dbReference>
<keyword evidence="3" id="KW-0862">Zinc</keyword>
<dbReference type="Pfam" id="PF25874">
    <property type="entry name" value="WHD_plant_repro"/>
    <property type="match status" value="1"/>
</dbReference>
<name>A0AAV7HPG4_DENCH</name>
<dbReference type="InterPro" id="IPR011011">
    <property type="entry name" value="Znf_FYVE_PHD"/>
</dbReference>
<evidence type="ECO:0000313" key="7">
    <source>
        <dbReference type="EMBL" id="KAH0469517.1"/>
    </source>
</evidence>
<keyword evidence="8" id="KW-1185">Reference proteome</keyword>
<keyword evidence="4" id="KW-0805">Transcription regulation</keyword>
<evidence type="ECO:0000256" key="4">
    <source>
        <dbReference type="ARBA" id="ARBA00023015"/>
    </source>
</evidence>
<evidence type="ECO:0000256" key="1">
    <source>
        <dbReference type="ARBA" id="ARBA00022723"/>
    </source>
</evidence>
<dbReference type="InterPro" id="IPR013083">
    <property type="entry name" value="Znf_RING/FYVE/PHD"/>
</dbReference>
<protein>
    <recommendedName>
        <fullName evidence="6">Zinc finger PHD-type domain-containing protein</fullName>
    </recommendedName>
</protein>
<dbReference type="SUPFAM" id="SSF57903">
    <property type="entry name" value="FYVE/PHD zinc finger"/>
    <property type="match status" value="1"/>
</dbReference>
<feature type="domain" description="Zinc finger PHD-type" evidence="6">
    <location>
        <begin position="638"/>
        <end position="684"/>
    </location>
</feature>
<dbReference type="CDD" id="cd15556">
    <property type="entry name" value="PHD_MMD1_like"/>
    <property type="match status" value="1"/>
</dbReference>
<sequence length="705" mass="79159">MVVNGRPVKRAKRRITADLYDFFSFPSDAATGDLDGPFRSNVQVFLSRHARLLPPPSILQPSPPPPAGHLLTWRVGFGLGDATAGEGEEPLSPASSAAMATVELDVVEEDVSRSKSVYCDQCRVVGWSCHPVCRKRYHFIIRNNANPLSSSHQKCLCCGALLQRLDSRCHSCNHDITAEVSEDWAYHQLEDPTHLLHGLVHANGYGHLLRVNGRDGGSRYLTGSDIMGFWDRLCKMLRVRKVTVMDISKKHGMEYRLLNAVTSGQPWYGNWGYKFGAGSFGVTAKAYQEAVDTLANVPLSLFFSHSRTQRTTLQNTVALYCSLSDKQLLTLRDLFSYVNHLLLDSHDHLCYISSPRKKFPQVISAGALSSSSKQEMERIEEIMVKVLRAVGRSHWVTWRALKGATSGSAGSPELLDYCLKGLNGKITDDQLVVQSRFNEETNAIEFRLESYDQLVSDVQRRVIKLSSDHFTRHLKSLYEGMLDPTTMLQFKPKETRESILSSARKILDCKQFVKHYDENLTFFAPSSNPSESHIWCNVELYDEPAEYTSPPPELVVLPANATIADLKLQVAKAFRETYIVFQRFQPEQVVGYNKVSDSKIKQLTNTKGIVLLRGRCLAGDGKLSRFRMERGIESWEVDCLCGAKDDDGERMMACDVCGVWQHTRCAGVNDQDKVPEKFICIKCTGCYMASPKLGKESKATQEYQI</sequence>
<accession>A0AAV7HPG4</accession>
<dbReference type="InterPro" id="IPR019786">
    <property type="entry name" value="Zinc_finger_PHD-type_CS"/>
</dbReference>
<dbReference type="PANTHER" id="PTHR46201">
    <property type="entry name" value="PHD FINGER PROTEIN MALE MEIOCYTE DEATH 1-RELATED"/>
    <property type="match status" value="1"/>
</dbReference>
<comment type="caution">
    <text evidence="7">The sequence shown here is derived from an EMBL/GenBank/DDBJ whole genome shotgun (WGS) entry which is preliminary data.</text>
</comment>
<evidence type="ECO:0000313" key="8">
    <source>
        <dbReference type="Proteomes" id="UP000775213"/>
    </source>
</evidence>
<keyword evidence="1" id="KW-0479">Metal-binding</keyword>
<dbReference type="AlphaFoldDB" id="A0AAV7HPG4"/>
<dbReference type="Pfam" id="PF25565">
    <property type="entry name" value="Ubiquitin_At1g33420"/>
    <property type="match status" value="1"/>
</dbReference>
<keyword evidence="5" id="KW-0804">Transcription</keyword>
<dbReference type="PROSITE" id="PS01359">
    <property type="entry name" value="ZF_PHD_1"/>
    <property type="match status" value="1"/>
</dbReference>
<evidence type="ECO:0000256" key="5">
    <source>
        <dbReference type="ARBA" id="ARBA00023163"/>
    </source>
</evidence>
<dbReference type="Gene3D" id="3.30.40.10">
    <property type="entry name" value="Zinc/RING finger domain, C3HC4 (zinc finger)"/>
    <property type="match status" value="1"/>
</dbReference>
<reference evidence="7 8" key="1">
    <citation type="journal article" date="2021" name="Hortic Res">
        <title>Chromosome-scale assembly of the Dendrobium chrysotoxum genome enhances the understanding of orchid evolution.</title>
        <authorList>
            <person name="Zhang Y."/>
            <person name="Zhang G.Q."/>
            <person name="Zhang D."/>
            <person name="Liu X.D."/>
            <person name="Xu X.Y."/>
            <person name="Sun W.H."/>
            <person name="Yu X."/>
            <person name="Zhu X."/>
            <person name="Wang Z.W."/>
            <person name="Zhao X."/>
            <person name="Zhong W.Y."/>
            <person name="Chen H."/>
            <person name="Yin W.L."/>
            <person name="Huang T."/>
            <person name="Niu S.C."/>
            <person name="Liu Z.J."/>
        </authorList>
    </citation>
    <scope>NUCLEOTIDE SEQUENCE [LARGE SCALE GENOMIC DNA]</scope>
    <source>
        <strain evidence="7">Lindl</strain>
    </source>
</reference>
<organism evidence="7 8">
    <name type="scientific">Dendrobium chrysotoxum</name>
    <name type="common">Orchid</name>
    <dbReference type="NCBI Taxonomy" id="161865"/>
    <lineage>
        <taxon>Eukaryota</taxon>
        <taxon>Viridiplantae</taxon>
        <taxon>Streptophyta</taxon>
        <taxon>Embryophyta</taxon>
        <taxon>Tracheophyta</taxon>
        <taxon>Spermatophyta</taxon>
        <taxon>Magnoliopsida</taxon>
        <taxon>Liliopsida</taxon>
        <taxon>Asparagales</taxon>
        <taxon>Orchidaceae</taxon>
        <taxon>Epidendroideae</taxon>
        <taxon>Malaxideae</taxon>
        <taxon>Dendrobiinae</taxon>
        <taxon>Dendrobium</taxon>
    </lineage>
</organism>
<proteinExistence type="predicted"/>
<evidence type="ECO:0000256" key="3">
    <source>
        <dbReference type="ARBA" id="ARBA00022833"/>
    </source>
</evidence>
<dbReference type="Pfam" id="PF00628">
    <property type="entry name" value="PHD"/>
    <property type="match status" value="1"/>
</dbReference>
<dbReference type="InterPro" id="IPR019787">
    <property type="entry name" value="Znf_PHD-finger"/>
</dbReference>
<dbReference type="InterPro" id="IPR058054">
    <property type="entry name" value="Znf_MS1-like"/>
</dbReference>
<dbReference type="Proteomes" id="UP000775213">
    <property type="component" value="Unassembled WGS sequence"/>
</dbReference>